<comment type="caution">
    <text evidence="2">The sequence shown here is derived from an EMBL/GenBank/DDBJ whole genome shotgun (WGS) entry which is preliminary data.</text>
</comment>
<proteinExistence type="predicted"/>
<feature type="chain" id="PRO_5030910457" evidence="1">
    <location>
        <begin position="19"/>
        <end position="164"/>
    </location>
</feature>
<keyword evidence="1" id="KW-0732">Signal</keyword>
<dbReference type="AlphaFoldDB" id="A0A7W6C1V2"/>
<evidence type="ECO:0000313" key="3">
    <source>
        <dbReference type="Proteomes" id="UP000531216"/>
    </source>
</evidence>
<dbReference type="EMBL" id="JACIDO010000013">
    <property type="protein sequence ID" value="MBB3937946.1"/>
    <property type="molecule type" value="Genomic_DNA"/>
</dbReference>
<evidence type="ECO:0000256" key="1">
    <source>
        <dbReference type="SAM" id="SignalP"/>
    </source>
</evidence>
<reference evidence="2 3" key="1">
    <citation type="submission" date="2020-08" db="EMBL/GenBank/DDBJ databases">
        <title>Genomic Encyclopedia of Type Strains, Phase IV (KMG-IV): sequencing the most valuable type-strain genomes for metagenomic binning, comparative biology and taxonomic classification.</title>
        <authorList>
            <person name="Goeker M."/>
        </authorList>
    </citation>
    <scope>NUCLEOTIDE SEQUENCE [LARGE SCALE GENOMIC DNA]</scope>
    <source>
        <strain evidence="2 3">DSM 25024</strain>
    </source>
</reference>
<dbReference type="RefSeq" id="WP_175526932.1">
    <property type="nucleotide sequence ID" value="NZ_FOOA01000025.1"/>
</dbReference>
<accession>A0A7W6C1V2</accession>
<dbReference type="Proteomes" id="UP000531216">
    <property type="component" value="Unassembled WGS sequence"/>
</dbReference>
<sequence length="164" mass="17789">MRTLILTLALTLTVPAMALAMTCKEFETRVQAADTKDLLREFDGTESINLPGLINVENIPGIMLGLSCPDGNFEGLGATLTDGSKAGITRWSVFTVSVLRALAPEGEARQMPKTAAALQSKANEDAQRRKIRDGVAIGSAEQNIGVWQARFETGLNQIRFEIRQ</sequence>
<gene>
    <name evidence="2" type="ORF">GGR05_004115</name>
</gene>
<protein>
    <submittedName>
        <fullName evidence="2">Uncharacterized protein</fullName>
    </submittedName>
</protein>
<organism evidence="2 3">
    <name type="scientific">Aureimonas phyllosphaerae</name>
    <dbReference type="NCBI Taxonomy" id="1166078"/>
    <lineage>
        <taxon>Bacteria</taxon>
        <taxon>Pseudomonadati</taxon>
        <taxon>Pseudomonadota</taxon>
        <taxon>Alphaproteobacteria</taxon>
        <taxon>Hyphomicrobiales</taxon>
        <taxon>Aurantimonadaceae</taxon>
        <taxon>Aureimonas</taxon>
    </lineage>
</organism>
<keyword evidence="3" id="KW-1185">Reference proteome</keyword>
<name>A0A7W6C1V2_9HYPH</name>
<feature type="signal peptide" evidence="1">
    <location>
        <begin position="1"/>
        <end position="18"/>
    </location>
</feature>
<evidence type="ECO:0000313" key="2">
    <source>
        <dbReference type="EMBL" id="MBB3937946.1"/>
    </source>
</evidence>